<sequence>MTEFVIGVCIVIIGILYIKILKFQSRIHKLEYAIKNNIHNYDYVTNTQDQIKRDRKFFESEISKIYDKIENKRGNYD</sequence>
<accession>M4QPD5</accession>
<feature type="transmembrane region" description="Helical" evidence="1">
    <location>
        <begin position="5"/>
        <end position="21"/>
    </location>
</feature>
<keyword evidence="1" id="KW-0812">Transmembrane</keyword>
<dbReference type="KEGG" id="vg:15011011"/>
<dbReference type="GeneID" id="15011011"/>
<reference evidence="2 3" key="1">
    <citation type="submission" date="2010-10" db="EMBL/GenBank/DDBJ databases">
        <title>The Genome Sequence of Synechococcus phage S-SKS1.</title>
        <authorList>
            <consortium name="The Broad Institute Genome Sequencing Platform"/>
            <person name="Henn M.R."/>
            <person name="Clokie M."/>
            <person name="Levin J."/>
            <person name="Malboeuf C."/>
            <person name="Casali M."/>
            <person name="Russ C."/>
            <person name="Lennon N."/>
            <person name="Chapman S.B."/>
            <person name="Erlich R."/>
            <person name="Young S.K."/>
            <person name="Yandava C."/>
            <person name="Zeng Q."/>
            <person name="Alvarado L."/>
            <person name="Anderson S."/>
            <person name="Berlin A."/>
            <person name="Chen Z."/>
            <person name="Freedman E."/>
            <person name="Gellesch M."/>
            <person name="Goldberg J."/>
            <person name="Green L."/>
            <person name="Griggs A."/>
            <person name="Gujja S."/>
            <person name="Heilman E.R."/>
            <person name="Heiman D."/>
            <person name="Hollinger A."/>
            <person name="Howarth C."/>
            <person name="Larson L."/>
            <person name="Mehta T."/>
            <person name="Pearson M."/>
            <person name="Roberts A."/>
            <person name="Ryan E."/>
            <person name="Saif S."/>
            <person name="Shea T."/>
            <person name="Shenoy N."/>
            <person name="Sisk P."/>
            <person name="Stolte C."/>
            <person name="Sykes S."/>
            <person name="White J."/>
            <person name="Haas B."/>
            <person name="Nusbaum C."/>
            <person name="Birren B."/>
        </authorList>
    </citation>
    <scope>NUCLEOTIDE SEQUENCE [LARGE SCALE GENOMIC DNA]</scope>
</reference>
<dbReference type="RefSeq" id="YP_007674463.1">
    <property type="nucleotide sequence ID" value="NC_020851.1"/>
</dbReference>
<keyword evidence="1" id="KW-1133">Transmembrane helix</keyword>
<gene>
    <name evidence="2" type="ORF">SWZG_00100</name>
</gene>
<keyword evidence="3" id="KW-1185">Reference proteome</keyword>
<dbReference type="Proteomes" id="UP000201252">
    <property type="component" value="Segment"/>
</dbReference>
<dbReference type="EMBL" id="HQ633071">
    <property type="protein sequence ID" value="AGH31611.1"/>
    <property type="molecule type" value="Genomic_DNA"/>
</dbReference>
<evidence type="ECO:0000256" key="1">
    <source>
        <dbReference type="SAM" id="Phobius"/>
    </source>
</evidence>
<keyword evidence="1" id="KW-0472">Membrane</keyword>
<protein>
    <submittedName>
        <fullName evidence="2">Uncharacterized protein</fullName>
    </submittedName>
</protein>
<name>M4QPD5_9CAUD</name>
<proteinExistence type="predicted"/>
<evidence type="ECO:0000313" key="3">
    <source>
        <dbReference type="Proteomes" id="UP000201252"/>
    </source>
</evidence>
<evidence type="ECO:0000313" key="2">
    <source>
        <dbReference type="EMBL" id="AGH31611.1"/>
    </source>
</evidence>
<organism evidence="2 3">
    <name type="scientific">Synechococcus phage S-SKS1</name>
    <dbReference type="NCBI Taxonomy" id="754042"/>
    <lineage>
        <taxon>Viruses</taxon>
        <taxon>Duplodnaviria</taxon>
        <taxon>Heunggongvirae</taxon>
        <taxon>Uroviricota</taxon>
        <taxon>Caudoviricetes</taxon>
        <taxon>Llyrvirus</taxon>
        <taxon>Llyrvirus SSKS1</taxon>
    </lineage>
</organism>